<evidence type="ECO:0000313" key="3">
    <source>
        <dbReference type="Proteomes" id="UP001220256"/>
    </source>
</evidence>
<keyword evidence="3" id="KW-1185">Reference proteome</keyword>
<sequence>MPGPDIFRQIISLIEVTEDMIGAFSSIENLPSLPEAFQEANKRLPLVEQILRDAKRPAKKLKSAKDAQELEIVLHSFHEKANKLLEIVEKIGEDSKAGYDSSMYRGIIMKQGKQRVETLMDGLLEDLGTLIANRVFLGEMQKQIEPLTKAREELAEVSCSLAESDVAHRPRAANQYGANSRQYNLFGGGTQKITEGHYFEAHGNQNFGIVPPTESI</sequence>
<gene>
    <name evidence="2" type="ORF">N7505_009758</name>
</gene>
<evidence type="ECO:0000313" key="2">
    <source>
        <dbReference type="EMBL" id="KAJ5260377.1"/>
    </source>
</evidence>
<dbReference type="Proteomes" id="UP001220256">
    <property type="component" value="Unassembled WGS sequence"/>
</dbReference>
<name>A0ABQ8W8X1_PENCH</name>
<evidence type="ECO:0000259" key="1">
    <source>
        <dbReference type="Pfam" id="PF17107"/>
    </source>
</evidence>
<dbReference type="Pfam" id="PF17107">
    <property type="entry name" value="SesA"/>
    <property type="match status" value="1"/>
</dbReference>
<dbReference type="InterPro" id="IPR031352">
    <property type="entry name" value="SesA"/>
</dbReference>
<feature type="domain" description="NACHT-NTPase and P-loop NTPases N-terminal" evidence="1">
    <location>
        <begin position="11"/>
        <end position="130"/>
    </location>
</feature>
<accession>A0ABQ8W8X1</accession>
<proteinExistence type="predicted"/>
<dbReference type="EMBL" id="JAPVEB010000008">
    <property type="protein sequence ID" value="KAJ5260377.1"/>
    <property type="molecule type" value="Genomic_DNA"/>
</dbReference>
<protein>
    <recommendedName>
        <fullName evidence="1">NACHT-NTPase and P-loop NTPases N-terminal domain-containing protein</fullName>
    </recommendedName>
</protein>
<reference evidence="2 3" key="1">
    <citation type="journal article" date="2023" name="IMA Fungus">
        <title>Comparative genomic study of the Penicillium genus elucidates a diverse pangenome and 15 lateral gene transfer events.</title>
        <authorList>
            <person name="Petersen C."/>
            <person name="Sorensen T."/>
            <person name="Nielsen M.R."/>
            <person name="Sondergaard T.E."/>
            <person name="Sorensen J.L."/>
            <person name="Fitzpatrick D.A."/>
            <person name="Frisvad J.C."/>
            <person name="Nielsen K.L."/>
        </authorList>
    </citation>
    <scope>NUCLEOTIDE SEQUENCE [LARGE SCALE GENOMIC DNA]</scope>
    <source>
        <strain evidence="2 3">IBT 3361</strain>
    </source>
</reference>
<organism evidence="2 3">
    <name type="scientific">Penicillium chrysogenum</name>
    <name type="common">Penicillium notatum</name>
    <dbReference type="NCBI Taxonomy" id="5076"/>
    <lineage>
        <taxon>Eukaryota</taxon>
        <taxon>Fungi</taxon>
        <taxon>Dikarya</taxon>
        <taxon>Ascomycota</taxon>
        <taxon>Pezizomycotina</taxon>
        <taxon>Eurotiomycetes</taxon>
        <taxon>Eurotiomycetidae</taxon>
        <taxon>Eurotiales</taxon>
        <taxon>Aspergillaceae</taxon>
        <taxon>Penicillium</taxon>
        <taxon>Penicillium chrysogenum species complex</taxon>
    </lineage>
</organism>
<comment type="caution">
    <text evidence="2">The sequence shown here is derived from an EMBL/GenBank/DDBJ whole genome shotgun (WGS) entry which is preliminary data.</text>
</comment>